<evidence type="ECO:0000256" key="3">
    <source>
        <dbReference type="ARBA" id="ARBA00022670"/>
    </source>
</evidence>
<sequence>MLRYFWIAVAVVVADQLTKLAAVKYLTRHAEVAVTPFLNLTLVYNPGAAFGFLSDAGGWQNRFFIGVALAACAVIVYMIRRLGPRDRLVAVAFMLILGGAVGNLIDRLVYGYVIDFVDVYYGTWHWPAFNVADSAITVGAVLLVIDALAIGTRKRRAAS</sequence>
<dbReference type="KEGG" id="sva:SVA_1121"/>
<comment type="similarity">
    <text evidence="1 9 11">Belongs to the peptidase A8 family.</text>
</comment>
<dbReference type="GO" id="GO:0004190">
    <property type="term" value="F:aspartic-type endopeptidase activity"/>
    <property type="evidence" value="ECO:0007669"/>
    <property type="project" value="UniProtKB-UniRule"/>
</dbReference>
<dbReference type="PANTHER" id="PTHR33695:SF1">
    <property type="entry name" value="LIPOPROTEIN SIGNAL PEPTIDASE"/>
    <property type="match status" value="1"/>
</dbReference>
<dbReference type="AlphaFoldDB" id="A0A1B4VDC1"/>
<dbReference type="EMBL" id="AP014936">
    <property type="protein sequence ID" value="BAU47697.1"/>
    <property type="molecule type" value="Genomic_DNA"/>
</dbReference>
<evidence type="ECO:0000256" key="9">
    <source>
        <dbReference type="HAMAP-Rule" id="MF_00161"/>
    </source>
</evidence>
<dbReference type="Pfam" id="PF01252">
    <property type="entry name" value="Peptidase_A8"/>
    <property type="match status" value="1"/>
</dbReference>
<feature type="transmembrane region" description="Helical" evidence="9">
    <location>
        <begin position="88"/>
        <end position="105"/>
    </location>
</feature>
<name>A0A1B4VDC1_9GAMM</name>
<organism evidence="12 13">
    <name type="scientific">Sulfurifustis variabilis</name>
    <dbReference type="NCBI Taxonomy" id="1675686"/>
    <lineage>
        <taxon>Bacteria</taxon>
        <taxon>Pseudomonadati</taxon>
        <taxon>Pseudomonadota</taxon>
        <taxon>Gammaproteobacteria</taxon>
        <taxon>Acidiferrobacterales</taxon>
        <taxon>Acidiferrobacteraceae</taxon>
        <taxon>Sulfurifustis</taxon>
    </lineage>
</organism>
<evidence type="ECO:0000256" key="11">
    <source>
        <dbReference type="RuleBase" id="RU004181"/>
    </source>
</evidence>
<feature type="transmembrane region" description="Helical" evidence="9">
    <location>
        <begin position="6"/>
        <end position="26"/>
    </location>
</feature>
<evidence type="ECO:0000256" key="5">
    <source>
        <dbReference type="ARBA" id="ARBA00022750"/>
    </source>
</evidence>
<dbReference type="GO" id="GO:0005886">
    <property type="term" value="C:plasma membrane"/>
    <property type="evidence" value="ECO:0007669"/>
    <property type="project" value="UniProtKB-SubCell"/>
</dbReference>
<dbReference type="InterPro" id="IPR001872">
    <property type="entry name" value="Peptidase_A8"/>
</dbReference>
<protein>
    <recommendedName>
        <fullName evidence="9">Lipoprotein signal peptidase</fullName>
        <ecNumber evidence="9">3.4.23.36</ecNumber>
    </recommendedName>
    <alternativeName>
        <fullName evidence="9">Prolipoprotein signal peptidase</fullName>
    </alternativeName>
    <alternativeName>
        <fullName evidence="9">Signal peptidase II</fullName>
        <shortName evidence="9">SPase II</shortName>
    </alternativeName>
</protein>
<accession>A0A1B4VDC1</accession>
<evidence type="ECO:0000313" key="13">
    <source>
        <dbReference type="Proteomes" id="UP000218899"/>
    </source>
</evidence>
<dbReference type="HAMAP" id="MF_00161">
    <property type="entry name" value="LspA"/>
    <property type="match status" value="1"/>
</dbReference>
<dbReference type="OrthoDB" id="9810259at2"/>
<evidence type="ECO:0000256" key="8">
    <source>
        <dbReference type="ARBA" id="ARBA00023136"/>
    </source>
</evidence>
<keyword evidence="6 9" id="KW-0378">Hydrolase</keyword>
<keyword evidence="5 9" id="KW-0064">Aspartyl protease</keyword>
<keyword evidence="8 9" id="KW-0472">Membrane</keyword>
<feature type="transmembrane region" description="Helical" evidence="9">
    <location>
        <begin position="125"/>
        <end position="150"/>
    </location>
</feature>
<keyword evidence="4 9" id="KW-0812">Transmembrane</keyword>
<evidence type="ECO:0000256" key="2">
    <source>
        <dbReference type="ARBA" id="ARBA00022475"/>
    </source>
</evidence>
<dbReference type="Proteomes" id="UP000218899">
    <property type="component" value="Chromosome"/>
</dbReference>
<evidence type="ECO:0000256" key="7">
    <source>
        <dbReference type="ARBA" id="ARBA00022989"/>
    </source>
</evidence>
<dbReference type="GO" id="GO:0006508">
    <property type="term" value="P:proteolysis"/>
    <property type="evidence" value="ECO:0007669"/>
    <property type="project" value="UniProtKB-KW"/>
</dbReference>
<reference evidence="12 13" key="1">
    <citation type="submission" date="2015-08" db="EMBL/GenBank/DDBJ databases">
        <title>Complete genome sequence of Sulfurifustis variabilis.</title>
        <authorList>
            <person name="Miura A."/>
            <person name="Kojima H."/>
            <person name="Fukui M."/>
        </authorList>
    </citation>
    <scope>NUCLEOTIDE SEQUENCE [LARGE SCALE GENOMIC DNA]</scope>
    <source>
        <strain evidence="13">skN76</strain>
    </source>
</reference>
<feature type="transmembrane region" description="Helical" evidence="9">
    <location>
        <begin position="59"/>
        <end position="79"/>
    </location>
</feature>
<dbReference type="EC" id="3.4.23.36" evidence="9"/>
<feature type="transmembrane region" description="Helical" evidence="9">
    <location>
        <begin position="33"/>
        <end position="53"/>
    </location>
</feature>
<dbReference type="UniPathway" id="UPA00665"/>
<dbReference type="PRINTS" id="PR00781">
    <property type="entry name" value="LIPOSIGPTASE"/>
</dbReference>
<evidence type="ECO:0000256" key="6">
    <source>
        <dbReference type="ARBA" id="ARBA00022801"/>
    </source>
</evidence>
<dbReference type="NCBIfam" id="TIGR00077">
    <property type="entry name" value="lspA"/>
    <property type="match status" value="1"/>
</dbReference>
<keyword evidence="2 9" id="KW-1003">Cell membrane</keyword>
<dbReference type="RefSeq" id="WP_096459938.1">
    <property type="nucleotide sequence ID" value="NZ_AP014936.1"/>
</dbReference>
<keyword evidence="3 9" id="KW-0645">Protease</keyword>
<evidence type="ECO:0000256" key="1">
    <source>
        <dbReference type="ARBA" id="ARBA00006139"/>
    </source>
</evidence>
<evidence type="ECO:0000313" key="12">
    <source>
        <dbReference type="EMBL" id="BAU47697.1"/>
    </source>
</evidence>
<gene>
    <name evidence="9" type="primary">lspA</name>
    <name evidence="12" type="ORF">SVA_1121</name>
</gene>
<feature type="active site" evidence="9">
    <location>
        <position position="133"/>
    </location>
</feature>
<evidence type="ECO:0000256" key="10">
    <source>
        <dbReference type="RuleBase" id="RU000594"/>
    </source>
</evidence>
<comment type="subcellular location">
    <subcellularLocation>
        <location evidence="9">Cell membrane</location>
        <topology evidence="9">Multi-pass membrane protein</topology>
    </subcellularLocation>
</comment>
<dbReference type="PROSITE" id="PS00855">
    <property type="entry name" value="SPASE_II"/>
    <property type="match status" value="1"/>
</dbReference>
<evidence type="ECO:0000256" key="4">
    <source>
        <dbReference type="ARBA" id="ARBA00022692"/>
    </source>
</evidence>
<comment type="pathway">
    <text evidence="9">Protein modification; lipoprotein biosynthesis (signal peptide cleavage).</text>
</comment>
<feature type="active site" evidence="9">
    <location>
        <position position="115"/>
    </location>
</feature>
<comment type="catalytic activity">
    <reaction evidence="9 10">
        <text>Release of signal peptides from bacterial membrane prolipoproteins. Hydrolyzes -Xaa-Yaa-Zaa-|-(S,diacylglyceryl)Cys-, in which Xaa is hydrophobic (preferably Leu), and Yaa (Ala or Ser) and Zaa (Gly or Ala) have small, neutral side chains.</text>
        <dbReference type="EC" id="3.4.23.36"/>
    </reaction>
</comment>
<keyword evidence="13" id="KW-1185">Reference proteome</keyword>
<keyword evidence="7 9" id="KW-1133">Transmembrane helix</keyword>
<proteinExistence type="inferred from homology"/>
<comment type="function">
    <text evidence="9 10">This protein specifically catalyzes the removal of signal peptides from prolipoproteins.</text>
</comment>
<dbReference type="PANTHER" id="PTHR33695">
    <property type="entry name" value="LIPOPROTEIN SIGNAL PEPTIDASE"/>
    <property type="match status" value="1"/>
</dbReference>